<dbReference type="AlphaFoldDB" id="A0A5T1UZH3"/>
<dbReference type="Gene3D" id="3.30.700.10">
    <property type="entry name" value="Glycoprotein, Type 4 Pilin"/>
    <property type="match status" value="1"/>
</dbReference>
<sequence length="148" mass="17282">MKKAFTLLELVFVILILGILASLSFSFANQNKNDAKLLKLKIDYEMLNSALSLMRTQVELKQINAFSPNLDEAKINTQKEKLFYCQTSQNCTYSLLHTPIYSSFNAWMKTAPNRYRFFLNAKEWVDFFYNANFAILECLSEKYCKELL</sequence>
<dbReference type="SUPFAM" id="SSF54523">
    <property type="entry name" value="Pili subunits"/>
    <property type="match status" value="1"/>
</dbReference>
<dbReference type="Pfam" id="PF07963">
    <property type="entry name" value="N_methyl"/>
    <property type="match status" value="1"/>
</dbReference>
<gene>
    <name evidence="1" type="ORF">DSX21_05595</name>
</gene>
<name>A0A5T1UZH3_CAMCO</name>
<dbReference type="NCBIfam" id="TIGR02532">
    <property type="entry name" value="IV_pilin_GFxxxE"/>
    <property type="match status" value="1"/>
</dbReference>
<dbReference type="InterPro" id="IPR012902">
    <property type="entry name" value="N_methyl_site"/>
</dbReference>
<comment type="caution">
    <text evidence="1">The sequence shown here is derived from an EMBL/GenBank/DDBJ whole genome shotgun (WGS) entry which is preliminary data.</text>
</comment>
<organism evidence="1">
    <name type="scientific">Campylobacter coli</name>
    <dbReference type="NCBI Taxonomy" id="195"/>
    <lineage>
        <taxon>Bacteria</taxon>
        <taxon>Pseudomonadati</taxon>
        <taxon>Campylobacterota</taxon>
        <taxon>Epsilonproteobacteria</taxon>
        <taxon>Campylobacterales</taxon>
        <taxon>Campylobacteraceae</taxon>
        <taxon>Campylobacter</taxon>
    </lineage>
</organism>
<dbReference type="EMBL" id="AACQHX010000006">
    <property type="protein sequence ID" value="EAL6877635.1"/>
    <property type="molecule type" value="Genomic_DNA"/>
</dbReference>
<accession>A0A5T1UZH3</accession>
<reference evidence="1" key="1">
    <citation type="submission" date="2018-07" db="EMBL/GenBank/DDBJ databases">
        <authorList>
            <consortium name="NARMS: The National Antimicrobial Resistance Monitoring System"/>
        </authorList>
    </citation>
    <scope>NUCLEOTIDE SEQUENCE</scope>
    <source>
        <strain evidence="1">CVM N17C543</strain>
    </source>
</reference>
<dbReference type="InterPro" id="IPR045584">
    <property type="entry name" value="Pilin-like"/>
</dbReference>
<evidence type="ECO:0000313" key="1">
    <source>
        <dbReference type="EMBL" id="EAL6877635.1"/>
    </source>
</evidence>
<proteinExistence type="predicted"/>
<protein>
    <submittedName>
        <fullName evidence="1">Type II secretion system protein</fullName>
    </submittedName>
</protein>